<name>F4BYX2_METSG</name>
<dbReference type="RefSeq" id="WP_013719948.1">
    <property type="nucleotide sequence ID" value="NC_015416.1"/>
</dbReference>
<dbReference type="GeneID" id="43447407"/>
<dbReference type="EMBL" id="CP002565">
    <property type="protein sequence ID" value="AEB68919.1"/>
    <property type="molecule type" value="Genomic_DNA"/>
</dbReference>
<evidence type="ECO:0000313" key="3">
    <source>
        <dbReference type="Proteomes" id="UP000007807"/>
    </source>
</evidence>
<keyword evidence="3" id="KW-1185">Reference proteome</keyword>
<dbReference type="InParanoid" id="F4BYX2"/>
<dbReference type="Proteomes" id="UP000007807">
    <property type="component" value="Chromosome"/>
</dbReference>
<dbReference type="AlphaFoldDB" id="F4BYX2"/>
<reference evidence="2 3" key="1">
    <citation type="journal article" date="2011" name="J. Bacteriol.">
        <title>Complete genome sequence of Methanosaeta concilii, a specialist in aceticlastic methanogenesis.</title>
        <authorList>
            <person name="Barber R.D."/>
            <person name="Zhang L."/>
            <person name="Harnack M."/>
            <person name="Olson M.V."/>
            <person name="Kaul R."/>
            <person name="Ingram-Smith C."/>
            <person name="Smith K.S."/>
        </authorList>
    </citation>
    <scope>NUCLEOTIDE SEQUENCE [LARGE SCALE GENOMIC DNA]</scope>
    <source>
        <strain evidence="3">ATCC 5969 / DSM 3671 / JCM 10134 / NBRC 103675 / OCM 69 / GP-6</strain>
    </source>
</reference>
<feature type="region of interest" description="Disordered" evidence="1">
    <location>
        <begin position="85"/>
        <end position="104"/>
    </location>
</feature>
<gene>
    <name evidence="2" type="ordered locus">MCON_2471</name>
</gene>
<feature type="compositionally biased region" description="Polar residues" evidence="1">
    <location>
        <begin position="91"/>
        <end position="104"/>
    </location>
</feature>
<evidence type="ECO:0000313" key="2">
    <source>
        <dbReference type="EMBL" id="AEB68919.1"/>
    </source>
</evidence>
<protein>
    <submittedName>
        <fullName evidence="2">Uncharacterized protein</fullName>
    </submittedName>
</protein>
<sequence length="104" mass="11921">MKLSLDKKKKFVEFINQKWMEPQACPICKEQNWAIPDNIYELREIKYKELKNLKITPLVEIICLNCGYTILMNAMVSGIYKEGEAKASNEAGCTSSKTGISEKR</sequence>
<organism evidence="2 3">
    <name type="scientific">Methanothrix soehngenii (strain ATCC 5969 / DSM 3671 / JCM 10134 / NBRC 103675 / OCM 69 / GP-6)</name>
    <name type="common">Methanosaeta concilii</name>
    <dbReference type="NCBI Taxonomy" id="990316"/>
    <lineage>
        <taxon>Archaea</taxon>
        <taxon>Methanobacteriati</taxon>
        <taxon>Methanobacteriota</taxon>
        <taxon>Stenosarchaea group</taxon>
        <taxon>Methanomicrobia</taxon>
        <taxon>Methanotrichales</taxon>
        <taxon>Methanotrichaceae</taxon>
        <taxon>Methanothrix</taxon>
    </lineage>
</organism>
<proteinExistence type="predicted"/>
<dbReference type="KEGG" id="mcj:MCON_2471"/>
<evidence type="ECO:0000256" key="1">
    <source>
        <dbReference type="SAM" id="MobiDB-lite"/>
    </source>
</evidence>
<accession>F4BYX2</accession>
<dbReference type="HOGENOM" id="CLU_2243836_0_0_2"/>